<evidence type="ECO:0000256" key="1">
    <source>
        <dbReference type="ARBA" id="ARBA00023015"/>
    </source>
</evidence>
<dbReference type="InterPro" id="IPR018490">
    <property type="entry name" value="cNMP-bd_dom_sf"/>
</dbReference>
<dbReference type="Proteomes" id="UP000006765">
    <property type="component" value="Unassembled WGS sequence"/>
</dbReference>
<protein>
    <submittedName>
        <fullName evidence="6">Nitrite and nitric oxide reductase regulator</fullName>
    </submittedName>
</protein>
<evidence type="ECO:0000313" key="7">
    <source>
        <dbReference type="Proteomes" id="UP000006765"/>
    </source>
</evidence>
<dbReference type="InterPro" id="IPR000595">
    <property type="entry name" value="cNMP-bd_dom"/>
</dbReference>
<dbReference type="InterPro" id="IPR012318">
    <property type="entry name" value="HTH_CRP"/>
</dbReference>
<name>K2GQ90_9RHOB</name>
<dbReference type="InterPro" id="IPR036388">
    <property type="entry name" value="WH-like_DNA-bd_sf"/>
</dbReference>
<dbReference type="CDD" id="cd00038">
    <property type="entry name" value="CAP_ED"/>
    <property type="match status" value="1"/>
</dbReference>
<keyword evidence="3" id="KW-0804">Transcription</keyword>
<organism evidence="6 7">
    <name type="scientific">Oceaniovalibus guishaninsula JLT2003</name>
    <dbReference type="NCBI Taxonomy" id="1231392"/>
    <lineage>
        <taxon>Bacteria</taxon>
        <taxon>Pseudomonadati</taxon>
        <taxon>Pseudomonadota</taxon>
        <taxon>Alphaproteobacteria</taxon>
        <taxon>Rhodobacterales</taxon>
        <taxon>Roseobacteraceae</taxon>
        <taxon>Oceaniovalibus</taxon>
    </lineage>
</organism>
<feature type="domain" description="HTH crp-type" evidence="5">
    <location>
        <begin position="148"/>
        <end position="221"/>
    </location>
</feature>
<dbReference type="PROSITE" id="PS50042">
    <property type="entry name" value="CNMP_BINDING_3"/>
    <property type="match status" value="1"/>
</dbReference>
<proteinExistence type="predicted"/>
<dbReference type="Pfam" id="PF13545">
    <property type="entry name" value="HTH_Crp_2"/>
    <property type="match status" value="1"/>
</dbReference>
<evidence type="ECO:0000259" key="5">
    <source>
        <dbReference type="PROSITE" id="PS51063"/>
    </source>
</evidence>
<dbReference type="Pfam" id="PF00027">
    <property type="entry name" value="cNMP_binding"/>
    <property type="match status" value="1"/>
</dbReference>
<dbReference type="SUPFAM" id="SSF51206">
    <property type="entry name" value="cAMP-binding domain-like"/>
    <property type="match status" value="1"/>
</dbReference>
<dbReference type="InterPro" id="IPR050397">
    <property type="entry name" value="Env_Response_Regulators"/>
</dbReference>
<evidence type="ECO:0000256" key="3">
    <source>
        <dbReference type="ARBA" id="ARBA00023163"/>
    </source>
</evidence>
<dbReference type="eggNOG" id="COG0664">
    <property type="taxonomic scope" value="Bacteria"/>
</dbReference>
<dbReference type="Gene3D" id="1.10.10.10">
    <property type="entry name" value="Winged helix-like DNA-binding domain superfamily/Winged helix DNA-binding domain"/>
    <property type="match status" value="1"/>
</dbReference>
<keyword evidence="7" id="KW-1185">Reference proteome</keyword>
<dbReference type="AlphaFoldDB" id="K2GQ90"/>
<evidence type="ECO:0000259" key="4">
    <source>
        <dbReference type="PROSITE" id="PS50042"/>
    </source>
</evidence>
<dbReference type="OrthoDB" id="3525895at2"/>
<gene>
    <name evidence="6" type="ORF">OCGS_1069</name>
</gene>
<dbReference type="PRINTS" id="PR00034">
    <property type="entry name" value="HTHCRP"/>
</dbReference>
<dbReference type="SUPFAM" id="SSF46785">
    <property type="entry name" value="Winged helix' DNA-binding domain"/>
    <property type="match status" value="1"/>
</dbReference>
<dbReference type="InterPro" id="IPR014710">
    <property type="entry name" value="RmlC-like_jellyroll"/>
</dbReference>
<dbReference type="PANTHER" id="PTHR24567">
    <property type="entry name" value="CRP FAMILY TRANSCRIPTIONAL REGULATORY PROTEIN"/>
    <property type="match status" value="1"/>
</dbReference>
<dbReference type="Gene3D" id="2.60.120.10">
    <property type="entry name" value="Jelly Rolls"/>
    <property type="match status" value="1"/>
</dbReference>
<evidence type="ECO:0000313" key="6">
    <source>
        <dbReference type="EMBL" id="EKE44836.1"/>
    </source>
</evidence>
<sequence>MSRLDESLVNRLPPFSRLKRSEIREILDLAGTQRLDVGETVFHEGQEADRFFLLLDGYIRVVRVTAEGEHVTLLHFGPGQLFGFAKALGRTTYPATAVAASESLALHWPMRLWPVFAERHDGFATETYATIGRRMGEMNDNTVAMATQQVEQRVAHAVLRLVNQTGRKTPEGIEIGFPVTRQDLSEMTGTTLHTVSRMLSAWEKDGIVESRRKHVTVRDPHRLVLVAEAIGRR</sequence>
<dbReference type="GO" id="GO:0003677">
    <property type="term" value="F:DNA binding"/>
    <property type="evidence" value="ECO:0007669"/>
    <property type="project" value="UniProtKB-KW"/>
</dbReference>
<dbReference type="SMART" id="SM00419">
    <property type="entry name" value="HTH_CRP"/>
    <property type="match status" value="1"/>
</dbReference>
<keyword evidence="1" id="KW-0805">Transcription regulation</keyword>
<feature type="domain" description="Cyclic nucleotide-binding" evidence="4">
    <location>
        <begin position="14"/>
        <end position="102"/>
    </location>
</feature>
<dbReference type="STRING" id="1231392.OCGS_1069"/>
<dbReference type="RefSeq" id="WP_007426221.1">
    <property type="nucleotide sequence ID" value="NZ_AMGO01000013.1"/>
</dbReference>
<dbReference type="EMBL" id="AMGO01000013">
    <property type="protein sequence ID" value="EKE44836.1"/>
    <property type="molecule type" value="Genomic_DNA"/>
</dbReference>
<dbReference type="SMART" id="SM00100">
    <property type="entry name" value="cNMP"/>
    <property type="match status" value="1"/>
</dbReference>
<evidence type="ECO:0000256" key="2">
    <source>
        <dbReference type="ARBA" id="ARBA00023125"/>
    </source>
</evidence>
<dbReference type="GO" id="GO:0005829">
    <property type="term" value="C:cytosol"/>
    <property type="evidence" value="ECO:0007669"/>
    <property type="project" value="TreeGrafter"/>
</dbReference>
<reference evidence="6 7" key="1">
    <citation type="journal article" date="2012" name="J. Bacteriol.">
        <title>Draft Genome Sequence of Oceaniovalibus guishaninsula JLT2003T.</title>
        <authorList>
            <person name="Tang K."/>
            <person name="Liu K."/>
            <person name="Jiao N."/>
        </authorList>
    </citation>
    <scope>NUCLEOTIDE SEQUENCE [LARGE SCALE GENOMIC DNA]</scope>
    <source>
        <strain evidence="6 7">JLT2003</strain>
    </source>
</reference>
<dbReference type="PATRIC" id="fig|1231392.3.peg.1074"/>
<comment type="caution">
    <text evidence="6">The sequence shown here is derived from an EMBL/GenBank/DDBJ whole genome shotgun (WGS) entry which is preliminary data.</text>
</comment>
<dbReference type="GO" id="GO:0003700">
    <property type="term" value="F:DNA-binding transcription factor activity"/>
    <property type="evidence" value="ECO:0007669"/>
    <property type="project" value="TreeGrafter"/>
</dbReference>
<accession>K2GQ90</accession>
<keyword evidence="2" id="KW-0238">DNA-binding</keyword>
<dbReference type="PANTHER" id="PTHR24567:SF28">
    <property type="entry name" value="LISTERIOLYSIN REGULATORY PROTEIN"/>
    <property type="match status" value="1"/>
</dbReference>
<dbReference type="CDD" id="cd00092">
    <property type="entry name" value="HTH_CRP"/>
    <property type="match status" value="1"/>
</dbReference>
<dbReference type="InterPro" id="IPR036390">
    <property type="entry name" value="WH_DNA-bd_sf"/>
</dbReference>
<dbReference type="PROSITE" id="PS51063">
    <property type="entry name" value="HTH_CRP_2"/>
    <property type="match status" value="1"/>
</dbReference>